<protein>
    <submittedName>
        <fullName evidence="2">Transmembrane protein 268</fullName>
    </submittedName>
</protein>
<name>A0A670YJB9_PSETE</name>
<reference evidence="2" key="2">
    <citation type="submission" date="2025-09" db="UniProtKB">
        <authorList>
            <consortium name="Ensembl"/>
        </authorList>
    </citation>
    <scope>IDENTIFICATION</scope>
</reference>
<keyword evidence="1" id="KW-0812">Transmembrane</keyword>
<dbReference type="InterPro" id="IPR028054">
    <property type="entry name" value="DUF4481"/>
</dbReference>
<dbReference type="PANTHER" id="PTHR31193">
    <property type="entry name" value="TRANSMEMBRANE PROTEIN C9ORF91"/>
    <property type="match status" value="1"/>
</dbReference>
<proteinExistence type="predicted"/>
<dbReference type="Proteomes" id="UP000472273">
    <property type="component" value="Unplaced"/>
</dbReference>
<dbReference type="GeneTree" id="ENSGT00390000011559"/>
<keyword evidence="1" id="KW-0472">Membrane</keyword>
<dbReference type="PANTHER" id="PTHR31193:SF1">
    <property type="entry name" value="TRANSMEMBRANE PROTEIN 268"/>
    <property type="match status" value="1"/>
</dbReference>
<dbReference type="Pfam" id="PF14800">
    <property type="entry name" value="DUF4481"/>
    <property type="match status" value="2"/>
</dbReference>
<dbReference type="OMA" id="YVTLWIN"/>
<evidence type="ECO:0000313" key="2">
    <source>
        <dbReference type="Ensembl" id="ENSPTXP00000011144.1"/>
    </source>
</evidence>
<keyword evidence="3" id="KW-1185">Reference proteome</keyword>
<reference evidence="2" key="1">
    <citation type="submission" date="2025-08" db="UniProtKB">
        <authorList>
            <consortium name="Ensembl"/>
        </authorList>
    </citation>
    <scope>IDENTIFICATION</scope>
</reference>
<dbReference type="Ensembl" id="ENSPTXT00000011506.1">
    <property type="protein sequence ID" value="ENSPTXP00000011144.1"/>
    <property type="gene ID" value="ENSPTXG00000007874.1"/>
</dbReference>
<feature type="transmembrane region" description="Helical" evidence="1">
    <location>
        <begin position="96"/>
        <end position="118"/>
    </location>
</feature>
<sequence>MVLTAHKPRGCPPVIMNSWQEKLKTLGIECDVVRLSEQVTEDQWETLIQQAVLEPEMRTYLLYNSRGIRMGIAIVYVILWINLYSVLQIFSVGQSWKISVLVTLVALVAAVAILKVLVKTLSDKMAGINPGSCQESRLTQSCTKPKETKSERIFFFPPDLIHCFASHTVFSKINPCHRCCQSALKRNLEDVGIVVETAILPTWESPRNDSLEECLLLPETKKKSSNHFLSRREFLHLVPDRTPETMAQQLLMVFSSYYVRLLVSGQLPEVHAEQHKTVGHRPCLSIRSHCCPVAITS</sequence>
<dbReference type="AlphaFoldDB" id="A0A670YJB9"/>
<feature type="transmembrane region" description="Helical" evidence="1">
    <location>
        <begin position="67"/>
        <end position="90"/>
    </location>
</feature>
<accession>A0A670YJB9</accession>
<evidence type="ECO:0000313" key="3">
    <source>
        <dbReference type="Proteomes" id="UP000472273"/>
    </source>
</evidence>
<keyword evidence="1" id="KW-1133">Transmembrane helix</keyword>
<organism evidence="2 3">
    <name type="scientific">Pseudonaja textilis</name>
    <name type="common">Eastern brown snake</name>
    <dbReference type="NCBI Taxonomy" id="8673"/>
    <lineage>
        <taxon>Eukaryota</taxon>
        <taxon>Metazoa</taxon>
        <taxon>Chordata</taxon>
        <taxon>Craniata</taxon>
        <taxon>Vertebrata</taxon>
        <taxon>Euteleostomi</taxon>
        <taxon>Lepidosauria</taxon>
        <taxon>Squamata</taxon>
        <taxon>Bifurcata</taxon>
        <taxon>Unidentata</taxon>
        <taxon>Episquamata</taxon>
        <taxon>Toxicofera</taxon>
        <taxon>Serpentes</taxon>
        <taxon>Colubroidea</taxon>
        <taxon>Elapidae</taxon>
        <taxon>Hydrophiinae</taxon>
        <taxon>Pseudonaja</taxon>
    </lineage>
</organism>
<evidence type="ECO:0000256" key="1">
    <source>
        <dbReference type="SAM" id="Phobius"/>
    </source>
</evidence>